<accession>A0AAD8AJY7</accession>
<keyword evidence="1 2" id="KW-0175">Coiled coil</keyword>
<evidence type="ECO:0000259" key="3">
    <source>
        <dbReference type="SMART" id="SM00968"/>
    </source>
</evidence>
<dbReference type="Proteomes" id="UP001233999">
    <property type="component" value="Unassembled WGS sequence"/>
</dbReference>
<dbReference type="Gene3D" id="3.30.70.1620">
    <property type="match status" value="1"/>
</dbReference>
<dbReference type="GO" id="GO:0051276">
    <property type="term" value="P:chromosome organization"/>
    <property type="evidence" value="ECO:0007669"/>
    <property type="project" value="InterPro"/>
</dbReference>
<dbReference type="InterPro" id="IPR036277">
    <property type="entry name" value="SMC_hinge_sf"/>
</dbReference>
<reference evidence="4" key="1">
    <citation type="journal article" date="2023" name="IScience">
        <title>Live-bearing cockroach genome reveals convergent evolutionary mechanisms linked to viviparity in insects and beyond.</title>
        <authorList>
            <person name="Fouks B."/>
            <person name="Harrison M.C."/>
            <person name="Mikhailova A.A."/>
            <person name="Marchal E."/>
            <person name="English S."/>
            <person name="Carruthers M."/>
            <person name="Jennings E.C."/>
            <person name="Chiamaka E.L."/>
            <person name="Frigard R.A."/>
            <person name="Pippel M."/>
            <person name="Attardo G.M."/>
            <person name="Benoit J.B."/>
            <person name="Bornberg-Bauer E."/>
            <person name="Tobe S.S."/>
        </authorList>
    </citation>
    <scope>NUCLEOTIDE SEQUENCE</scope>
    <source>
        <strain evidence="4">Stay&amp;Tobe</strain>
    </source>
</reference>
<proteinExistence type="predicted"/>
<feature type="domain" description="SMC hinge" evidence="3">
    <location>
        <begin position="51"/>
        <end position="166"/>
    </location>
</feature>
<evidence type="ECO:0000313" key="4">
    <source>
        <dbReference type="EMBL" id="KAJ9600105.1"/>
    </source>
</evidence>
<keyword evidence="5" id="KW-1185">Reference proteome</keyword>
<dbReference type="InterPro" id="IPR027417">
    <property type="entry name" value="P-loop_NTPase"/>
</dbReference>
<dbReference type="Gene3D" id="3.40.50.300">
    <property type="entry name" value="P-loop containing nucleotide triphosphate hydrolases"/>
    <property type="match status" value="1"/>
</dbReference>
<dbReference type="SUPFAM" id="SSF75553">
    <property type="entry name" value="Smc hinge domain"/>
    <property type="match status" value="1"/>
</dbReference>
<reference evidence="4" key="2">
    <citation type="submission" date="2023-05" db="EMBL/GenBank/DDBJ databases">
        <authorList>
            <person name="Fouks B."/>
        </authorList>
    </citation>
    <scope>NUCLEOTIDE SEQUENCE</scope>
    <source>
        <strain evidence="4">Stay&amp;Tobe</strain>
        <tissue evidence="4">Testes</tissue>
    </source>
</reference>
<evidence type="ECO:0000313" key="5">
    <source>
        <dbReference type="Proteomes" id="UP001233999"/>
    </source>
</evidence>
<name>A0AAD8AJY7_DIPPU</name>
<gene>
    <name evidence="4" type="ORF">L9F63_009616</name>
</gene>
<dbReference type="PANTHER" id="PTHR43977">
    <property type="entry name" value="STRUCTURAL MAINTENANCE OF CHROMOSOMES PROTEIN 3"/>
    <property type="match status" value="1"/>
</dbReference>
<comment type="caution">
    <text evidence="4">The sequence shown here is derived from an EMBL/GenBank/DDBJ whole genome shotgun (WGS) entry which is preliminary data.</text>
</comment>
<protein>
    <recommendedName>
        <fullName evidence="3">SMC hinge domain-containing protein</fullName>
    </recommendedName>
</protein>
<dbReference type="Pfam" id="PF02463">
    <property type="entry name" value="SMC_N"/>
    <property type="match status" value="1"/>
</dbReference>
<dbReference type="EMBL" id="JASPKZ010000449">
    <property type="protein sequence ID" value="KAJ9600105.1"/>
    <property type="molecule type" value="Genomic_DNA"/>
</dbReference>
<dbReference type="InterPro" id="IPR010935">
    <property type="entry name" value="SMC_hinge"/>
</dbReference>
<dbReference type="Gene3D" id="1.20.1060.20">
    <property type="match status" value="1"/>
</dbReference>
<dbReference type="GO" id="GO:0005694">
    <property type="term" value="C:chromosome"/>
    <property type="evidence" value="ECO:0007669"/>
    <property type="project" value="InterPro"/>
</dbReference>
<dbReference type="SMART" id="SM00968">
    <property type="entry name" value="SMC_hinge"/>
    <property type="match status" value="1"/>
</dbReference>
<evidence type="ECO:0000256" key="2">
    <source>
        <dbReference type="SAM" id="Coils"/>
    </source>
</evidence>
<dbReference type="AlphaFoldDB" id="A0AAD8AJY7"/>
<dbReference type="Pfam" id="PF06470">
    <property type="entry name" value="SMC_hinge"/>
    <property type="match status" value="1"/>
</dbReference>
<dbReference type="GO" id="GO:0005524">
    <property type="term" value="F:ATP binding"/>
    <property type="evidence" value="ECO:0007669"/>
    <property type="project" value="InterPro"/>
</dbReference>
<feature type="coiled-coil region" evidence="2">
    <location>
        <begin position="200"/>
        <end position="337"/>
    </location>
</feature>
<organism evidence="4 5">
    <name type="scientific">Diploptera punctata</name>
    <name type="common">Pacific beetle cockroach</name>
    <dbReference type="NCBI Taxonomy" id="6984"/>
    <lineage>
        <taxon>Eukaryota</taxon>
        <taxon>Metazoa</taxon>
        <taxon>Ecdysozoa</taxon>
        <taxon>Arthropoda</taxon>
        <taxon>Hexapoda</taxon>
        <taxon>Insecta</taxon>
        <taxon>Pterygota</taxon>
        <taxon>Neoptera</taxon>
        <taxon>Polyneoptera</taxon>
        <taxon>Dictyoptera</taxon>
        <taxon>Blattodea</taxon>
        <taxon>Blaberoidea</taxon>
        <taxon>Blaberidae</taxon>
        <taxon>Diplopterinae</taxon>
        <taxon>Diploptera</taxon>
    </lineage>
</organism>
<feature type="coiled-coil region" evidence="2">
    <location>
        <begin position="405"/>
        <end position="453"/>
    </location>
</feature>
<dbReference type="FunFam" id="3.40.50.300:FF:000385">
    <property type="entry name" value="Structural maintenance of chromosomes 2"/>
    <property type="match status" value="1"/>
</dbReference>
<sequence length="696" mass="79626">SRDMWMRNFKMRERRLTSEMRNLKGKMENIEARNPSVNFQYKDPDVNFQRSSVHGVVCKLFKMKDPAMSTALEIAAGGRVSPTMVGNTMLSMAKLQRRTTIIPLNKIVGHSLDQRTVSLAEQLVGKENVFPALSLIEYDPVIHPAMQWILGQTFICRDMEAAKKVTFNERILKKSVTLDGDVFDPSGTLSGGSRPRGMPLLNQLEEFHKAQEEFNAQEQRVTKIDHDIKNITKVAERYQQLKQRVELMSHEVELVRRRLQQTTHHQHQEEVDALKAKIVELEEKVKHCNEVVETGNKKAKDLENKVKNSKAIQEQALKNAEKEMNVLKKKAEQSRMQWKQREQEFETLNLEIRELKASIETGQSQIHKETAIFKRNPSHLQPSLMVIQASVQQLQNDVKLQKGTVSSINKEIQQIAQRKEKIVKENGEAELEIKKCDHEISKIKSEAEECQSKVNSFNFKYEQIADEKHYFGKPGTMYDFKENNPQEVGKRLSKLQDKSEKLGRNINTRAMNLSARSYEYNDVLRKKKIVEADKAKIMGIIKELDEKKKAALRKAWEQVNKDFGSIFSTLLPGAQARLHPPEGMDVLDGLEVKVGFSGIWKESLGELSGGQRSLVALSLILAMLLFKPAPIYILDEVDAALDLSHTQNIGNMLKSHFKKSQFIIVSLKDGMFNNANVLFRTKFVDGMSTVSRTFQR</sequence>
<dbReference type="InterPro" id="IPR003395">
    <property type="entry name" value="RecF/RecN/SMC_N"/>
</dbReference>
<dbReference type="SUPFAM" id="SSF52540">
    <property type="entry name" value="P-loop containing nucleoside triphosphate hydrolases"/>
    <property type="match status" value="1"/>
</dbReference>
<feature type="non-terminal residue" evidence="4">
    <location>
        <position position="696"/>
    </location>
</feature>
<evidence type="ECO:0000256" key="1">
    <source>
        <dbReference type="ARBA" id="ARBA00023054"/>
    </source>
</evidence>